<proteinExistence type="predicted"/>
<accession>A0AAE9G594</accession>
<dbReference type="EMBL" id="OM638103">
    <property type="protein sequence ID" value="UNY46977.1"/>
    <property type="molecule type" value="Genomic_DNA"/>
</dbReference>
<evidence type="ECO:0000313" key="2">
    <source>
        <dbReference type="Proteomes" id="UP000832072"/>
    </source>
</evidence>
<name>A0AAE9G594_9CAUD</name>
<sequence>MLYEIKYKFRGEVNTVEIESENQFQAVASLAYSVKRWNSWMKEHENELEILRVSTPKEKNTFAVGMSYVTNEGKIVVMKGISNAGTEYETLYDQHGHHRYSRSQGRIVGRSTGSPVNGPNSITLGMYWTKGE</sequence>
<dbReference type="Proteomes" id="UP000832072">
    <property type="component" value="Segment"/>
</dbReference>
<keyword evidence="2" id="KW-1185">Reference proteome</keyword>
<gene>
    <name evidence="1" type="ORF">EHEKIMEA_00095</name>
</gene>
<reference evidence="1 2" key="1">
    <citation type="submission" date="2022-02" db="EMBL/GenBank/DDBJ databases">
        <authorList>
            <person name="Tian F."/>
            <person name="Li J."/>
            <person name="Li F."/>
            <person name="Tong Y."/>
        </authorList>
    </citation>
    <scope>NUCLEOTIDE SEQUENCE [LARGE SCALE GENOMIC DNA]</scope>
</reference>
<protein>
    <submittedName>
        <fullName evidence="1">Uncharacterized protein</fullName>
    </submittedName>
</protein>
<evidence type="ECO:0000313" key="1">
    <source>
        <dbReference type="EMBL" id="UNY46977.1"/>
    </source>
</evidence>
<organism evidence="1 2">
    <name type="scientific">Cronobacter phage LPCS28</name>
    <dbReference type="NCBI Taxonomy" id="2924885"/>
    <lineage>
        <taxon>Viruses</taxon>
        <taxon>Duplodnaviria</taxon>
        <taxon>Heunggongvirae</taxon>
        <taxon>Uroviricota</taxon>
        <taxon>Caudoviricetes</taxon>
        <taxon>Pantevenvirales</taxon>
        <taxon>Straboviridae</taxon>
        <taxon>Nanhuvirus</taxon>
        <taxon>Nanhuvirus LPCS28</taxon>
    </lineage>
</organism>